<organism evidence="1 2">
    <name type="scientific">Bombardia bombarda</name>
    <dbReference type="NCBI Taxonomy" id="252184"/>
    <lineage>
        <taxon>Eukaryota</taxon>
        <taxon>Fungi</taxon>
        <taxon>Dikarya</taxon>
        <taxon>Ascomycota</taxon>
        <taxon>Pezizomycotina</taxon>
        <taxon>Sordariomycetes</taxon>
        <taxon>Sordariomycetidae</taxon>
        <taxon>Sordariales</taxon>
        <taxon>Lasiosphaeriaceae</taxon>
        <taxon>Bombardia</taxon>
    </lineage>
</organism>
<protein>
    <submittedName>
        <fullName evidence="1">Uncharacterized protein</fullName>
    </submittedName>
</protein>
<keyword evidence="2" id="KW-1185">Reference proteome</keyword>
<proteinExistence type="predicted"/>
<evidence type="ECO:0000313" key="1">
    <source>
        <dbReference type="EMBL" id="KAK0625062.1"/>
    </source>
</evidence>
<evidence type="ECO:0000313" key="2">
    <source>
        <dbReference type="Proteomes" id="UP001174934"/>
    </source>
</evidence>
<accession>A0AA39X147</accession>
<dbReference type="AlphaFoldDB" id="A0AA39X147"/>
<sequence>MQLSIFLVLRVHFTVTRRQIRRLLALFGTFDFHESVASWEALDELSRVLQNQVSSALDDGTILPRSAERLLLSQIFHGIAADPAPSYEELQDKFTYLECDICATMVRGRVWGSQFLNLALSASNKKSTLGLERRALLGLKSLWKELEDSAPQLETKFNCKFMPLIKMYNAGAGGVSFPHALICGSWGCEIESQRFVNLSFLWNWISAVLPTFLEEDATITWLSTPASVVKMCLDHAWPPHKSGAALLDPLPHIVALIAGQEELDAATLFELKETGMMNMNTYGRTAIHYAAAAGNMSVCLAWLEFPLTRDDDGQLPIFYAARNGHLEVVKYLNKYL</sequence>
<dbReference type="InterPro" id="IPR036770">
    <property type="entry name" value="Ankyrin_rpt-contain_sf"/>
</dbReference>
<dbReference type="EMBL" id="JAULSR010000003">
    <property type="protein sequence ID" value="KAK0625062.1"/>
    <property type="molecule type" value="Genomic_DNA"/>
</dbReference>
<dbReference type="Gene3D" id="1.25.40.20">
    <property type="entry name" value="Ankyrin repeat-containing domain"/>
    <property type="match status" value="1"/>
</dbReference>
<dbReference type="SUPFAM" id="SSF48403">
    <property type="entry name" value="Ankyrin repeat"/>
    <property type="match status" value="1"/>
</dbReference>
<dbReference type="Pfam" id="PF12796">
    <property type="entry name" value="Ank_2"/>
    <property type="match status" value="1"/>
</dbReference>
<comment type="caution">
    <text evidence="1">The sequence shown here is derived from an EMBL/GenBank/DDBJ whole genome shotgun (WGS) entry which is preliminary data.</text>
</comment>
<gene>
    <name evidence="1" type="ORF">B0T17DRAFT_260377</name>
</gene>
<reference evidence="1" key="1">
    <citation type="submission" date="2023-06" db="EMBL/GenBank/DDBJ databases">
        <title>Genome-scale phylogeny and comparative genomics of the fungal order Sordariales.</title>
        <authorList>
            <consortium name="Lawrence Berkeley National Laboratory"/>
            <person name="Hensen N."/>
            <person name="Bonometti L."/>
            <person name="Westerberg I."/>
            <person name="Brannstrom I.O."/>
            <person name="Guillou S."/>
            <person name="Cros-Aarteil S."/>
            <person name="Calhoun S."/>
            <person name="Haridas S."/>
            <person name="Kuo A."/>
            <person name="Mondo S."/>
            <person name="Pangilinan J."/>
            <person name="Riley R."/>
            <person name="LaButti K."/>
            <person name="Andreopoulos B."/>
            <person name="Lipzen A."/>
            <person name="Chen C."/>
            <person name="Yanf M."/>
            <person name="Daum C."/>
            <person name="Ng V."/>
            <person name="Clum A."/>
            <person name="Steindorff A."/>
            <person name="Ohm R."/>
            <person name="Martin F."/>
            <person name="Silar P."/>
            <person name="Natvig D."/>
            <person name="Lalanne C."/>
            <person name="Gautier V."/>
            <person name="Ament-velasquez S.L."/>
            <person name="Kruys A."/>
            <person name="Hutchinson M.I."/>
            <person name="Powell A.J."/>
            <person name="Barry K."/>
            <person name="Miller A.N."/>
            <person name="Grigoriev I.V."/>
            <person name="Debuchy R."/>
            <person name="Gladieux P."/>
            <person name="Thoren M.H."/>
            <person name="Johannesson H."/>
        </authorList>
    </citation>
    <scope>NUCLEOTIDE SEQUENCE</scope>
    <source>
        <strain evidence="1">SMH3391-2</strain>
    </source>
</reference>
<dbReference type="Proteomes" id="UP001174934">
    <property type="component" value="Unassembled WGS sequence"/>
</dbReference>
<name>A0AA39X147_9PEZI</name>
<dbReference type="InterPro" id="IPR002110">
    <property type="entry name" value="Ankyrin_rpt"/>
</dbReference>